<protein>
    <submittedName>
        <fullName evidence="2">Uncharacterized protein</fullName>
    </submittedName>
</protein>
<dbReference type="AlphaFoldDB" id="A0ABD1Y0H9"/>
<reference evidence="2 3" key="1">
    <citation type="submission" date="2024-09" db="EMBL/GenBank/DDBJ databases">
        <title>Chromosome-scale assembly of Riccia fluitans.</title>
        <authorList>
            <person name="Paukszto L."/>
            <person name="Sawicki J."/>
            <person name="Karawczyk K."/>
            <person name="Piernik-Szablinska J."/>
            <person name="Szczecinska M."/>
            <person name="Mazdziarz M."/>
        </authorList>
    </citation>
    <scope>NUCLEOTIDE SEQUENCE [LARGE SCALE GENOMIC DNA]</scope>
    <source>
        <strain evidence="2">Rf_01</strain>
        <tissue evidence="2">Aerial parts of the thallus</tissue>
    </source>
</reference>
<dbReference type="Proteomes" id="UP001605036">
    <property type="component" value="Unassembled WGS sequence"/>
</dbReference>
<accession>A0ABD1Y0H9</accession>
<dbReference type="EMBL" id="JBHFFA010000006">
    <property type="protein sequence ID" value="KAL2620263.1"/>
    <property type="molecule type" value="Genomic_DNA"/>
</dbReference>
<sequence length="302" mass="34205">MTAWSLNAQSSPRQRSRVLELIWFQLSSLDRSLDNFTHQSEKFQRGYSYFLGVVLRSRASNRKSVHASMSEVPPEFSVHQPSPWPEPSRLGEGALPTSSLEVIQYLRGCKLQGIQFDIGVRLEPSSVVLELNTGGEEPMPTKVIMYDRSGCHYVNGEQRSLDKIVRFLQGELKSQKCMTVEDIKLKELQEESGMWRAFIHIKLTWEKHTLLLGDLTDDVGTGICPLQKLCVLSATDEQETLGHSATEKQEIPGVSTDLDKTDSAIGDGSSFSQNIVWEPIISNLRVRTRLPMPKKTWRFVKR</sequence>
<gene>
    <name evidence="2" type="ORF">R1flu_000468</name>
</gene>
<feature type="region of interest" description="Disordered" evidence="1">
    <location>
        <begin position="70"/>
        <end position="91"/>
    </location>
</feature>
<name>A0ABD1Y0H9_9MARC</name>
<comment type="caution">
    <text evidence="2">The sequence shown here is derived from an EMBL/GenBank/DDBJ whole genome shotgun (WGS) entry which is preliminary data.</text>
</comment>
<organism evidence="2 3">
    <name type="scientific">Riccia fluitans</name>
    <dbReference type="NCBI Taxonomy" id="41844"/>
    <lineage>
        <taxon>Eukaryota</taxon>
        <taxon>Viridiplantae</taxon>
        <taxon>Streptophyta</taxon>
        <taxon>Embryophyta</taxon>
        <taxon>Marchantiophyta</taxon>
        <taxon>Marchantiopsida</taxon>
        <taxon>Marchantiidae</taxon>
        <taxon>Marchantiales</taxon>
        <taxon>Ricciaceae</taxon>
        <taxon>Riccia</taxon>
    </lineage>
</organism>
<evidence type="ECO:0000256" key="1">
    <source>
        <dbReference type="SAM" id="MobiDB-lite"/>
    </source>
</evidence>
<proteinExistence type="predicted"/>
<keyword evidence="3" id="KW-1185">Reference proteome</keyword>
<evidence type="ECO:0000313" key="3">
    <source>
        <dbReference type="Proteomes" id="UP001605036"/>
    </source>
</evidence>
<evidence type="ECO:0000313" key="2">
    <source>
        <dbReference type="EMBL" id="KAL2620263.1"/>
    </source>
</evidence>